<evidence type="ECO:0000313" key="2">
    <source>
        <dbReference type="EMBL" id="QWM90198.1"/>
    </source>
</evidence>
<dbReference type="InterPro" id="IPR018537">
    <property type="entry name" value="Peptidoglycan-bd_3"/>
</dbReference>
<reference evidence="2 3" key="1">
    <citation type="submission" date="2021-04" db="EMBL/GenBank/DDBJ databases">
        <authorList>
            <person name="Shkoporov A.N."/>
            <person name="Stockdale S.R."/>
            <person name="Guerin E."/>
            <person name="Ross R.P."/>
            <person name="Hill C."/>
        </authorList>
    </citation>
    <scope>NUCLEOTIDE SEQUENCE [LARGE SCALE GENOMIC DNA]</scope>
    <source>
        <strain evidence="3">cr9_1</strain>
    </source>
</reference>
<sequence>MRNIIFAVLAVIAVSACVQSPVEKEVIYVPVKDTISDNSNVIRIVNLERELQLTRDSLNSVRDSIGEDLFVARYKLSRIKYYTNLVDKKPSQMKFYKGWINRVLKGE</sequence>
<dbReference type="Gene3D" id="1.20.141.10">
    <property type="entry name" value="Chitosanase, subunit A, domain 1"/>
    <property type="match status" value="1"/>
</dbReference>
<evidence type="ECO:0000259" key="1">
    <source>
        <dbReference type="Pfam" id="PF09374"/>
    </source>
</evidence>
<dbReference type="PROSITE" id="PS51257">
    <property type="entry name" value="PROKAR_LIPOPROTEIN"/>
    <property type="match status" value="1"/>
</dbReference>
<gene>
    <name evidence="2" type="primary">gp_23131</name>
</gene>
<name>A0AAE7RYC8_9CAUD</name>
<keyword evidence="3" id="KW-1185">Reference proteome</keyword>
<dbReference type="InterPro" id="IPR023346">
    <property type="entry name" value="Lysozyme-like_dom_sf"/>
</dbReference>
<dbReference type="KEGG" id="vg:75691294"/>
<dbReference type="GeneID" id="75691294"/>
<organism evidence="2 3">
    <name type="scientific">uncultured phage cr9_1</name>
    <dbReference type="NCBI Taxonomy" id="2986400"/>
    <lineage>
        <taxon>Viruses</taxon>
        <taxon>Duplodnaviria</taxon>
        <taxon>Heunggongvirae</taxon>
        <taxon>Uroviricota</taxon>
        <taxon>Caudoviricetes</taxon>
        <taxon>Crassvirales</taxon>
        <taxon>Intestiviridae</taxon>
        <taxon>Crudevirinae</taxon>
        <taxon>Dabirmavirus</taxon>
        <taxon>Dabirmavirus hominis</taxon>
    </lineage>
</organism>
<dbReference type="RefSeq" id="YP_010359770.1">
    <property type="nucleotide sequence ID" value="NC_062776.1"/>
</dbReference>
<protein>
    <submittedName>
        <fullName evidence="2">Secretion activator protein-like protein</fullName>
    </submittedName>
</protein>
<dbReference type="SUPFAM" id="SSF53955">
    <property type="entry name" value="Lysozyme-like"/>
    <property type="match status" value="1"/>
</dbReference>
<dbReference type="Proteomes" id="UP000827813">
    <property type="component" value="Segment"/>
</dbReference>
<proteinExistence type="predicted"/>
<feature type="domain" description="Peptidoglycan binding" evidence="1">
    <location>
        <begin position="58"/>
        <end position="102"/>
    </location>
</feature>
<dbReference type="Pfam" id="PF09374">
    <property type="entry name" value="PG_binding_3"/>
    <property type="match status" value="1"/>
</dbReference>
<evidence type="ECO:0000313" key="3">
    <source>
        <dbReference type="Proteomes" id="UP000827813"/>
    </source>
</evidence>
<accession>A0AAE7RYC8</accession>
<dbReference type="EMBL" id="MZ130486">
    <property type="protein sequence ID" value="QWM90198.1"/>
    <property type="molecule type" value="Genomic_DNA"/>
</dbReference>